<dbReference type="GO" id="GO:0004806">
    <property type="term" value="F:triacylglycerol lipase activity"/>
    <property type="evidence" value="ECO:0007669"/>
    <property type="project" value="UniProtKB-EC"/>
</dbReference>
<evidence type="ECO:0000256" key="20">
    <source>
        <dbReference type="ARBA" id="ARBA00029828"/>
    </source>
</evidence>
<evidence type="ECO:0000256" key="6">
    <source>
        <dbReference type="ARBA" id="ARBA00013279"/>
    </source>
</evidence>
<dbReference type="Proteomes" id="UP000094236">
    <property type="component" value="Unassembled WGS sequence"/>
</dbReference>
<dbReference type="CDD" id="cd00519">
    <property type="entry name" value="Lipase_3"/>
    <property type="match status" value="1"/>
</dbReference>
<evidence type="ECO:0000256" key="22">
    <source>
        <dbReference type="SAM" id="Phobius"/>
    </source>
</evidence>
<keyword evidence="24" id="KW-1185">Reference proteome</keyword>
<comment type="subcellular location">
    <subcellularLocation>
        <location evidence="3">Endosome</location>
        <location evidence="3">Multivesicular body membrane</location>
        <topology evidence="3">Single-pass type II membrane protein</topology>
    </subcellularLocation>
    <subcellularLocation>
        <location evidence="2">Prevacuolar compartment membrane</location>
        <topology evidence="2">Single-pass type II membrane protein</topology>
    </subcellularLocation>
</comment>
<keyword evidence="18" id="KW-0325">Glycoprotein</keyword>
<dbReference type="AlphaFoldDB" id="A0A1E4TY49"/>
<evidence type="ECO:0000256" key="19">
    <source>
        <dbReference type="ARBA" id="ARBA00024663"/>
    </source>
</evidence>
<comment type="subunit">
    <text evidence="5">Binds to both phosphatidylinositol (PI) and phosphatidylinositol 3,5-bisphosphate (PIP2).</text>
</comment>
<dbReference type="STRING" id="669874.A0A1E4TY49"/>
<keyword evidence="16" id="KW-0443">Lipid metabolism</keyword>
<dbReference type="GO" id="GO:0006660">
    <property type="term" value="P:phosphatidylserine catabolic process"/>
    <property type="evidence" value="ECO:0007669"/>
    <property type="project" value="EnsemblFungi"/>
</dbReference>
<dbReference type="PANTHER" id="PTHR47175">
    <property type="entry name" value="LIPASE ATG15-RELATED"/>
    <property type="match status" value="1"/>
</dbReference>
<feature type="region of interest" description="Disordered" evidence="21">
    <location>
        <begin position="1"/>
        <end position="21"/>
    </location>
</feature>
<dbReference type="PANTHER" id="PTHR47175:SF2">
    <property type="entry name" value="LIPASE ATG15-RELATED"/>
    <property type="match status" value="1"/>
</dbReference>
<reference evidence="24" key="1">
    <citation type="submission" date="2016-05" db="EMBL/GenBank/DDBJ databases">
        <title>Comparative genomics of biotechnologically important yeasts.</title>
        <authorList>
            <consortium name="DOE Joint Genome Institute"/>
            <person name="Riley R."/>
            <person name="Haridas S."/>
            <person name="Wolfe K.H."/>
            <person name="Lopes M.R."/>
            <person name="Hittinger C.T."/>
            <person name="Goker M."/>
            <person name="Salamov A."/>
            <person name="Wisecaver J."/>
            <person name="Long T.M."/>
            <person name="Aerts A.L."/>
            <person name="Barry K."/>
            <person name="Choi C."/>
            <person name="Clum A."/>
            <person name="Coughlan A.Y."/>
            <person name="Deshpande S."/>
            <person name="Douglass A.P."/>
            <person name="Hanson S.J."/>
            <person name="Klenk H.-P."/>
            <person name="Labutti K."/>
            <person name="Lapidus A."/>
            <person name="Lindquist E."/>
            <person name="Lipzen A."/>
            <person name="Meier-Kolthoff J.P."/>
            <person name="Ohm R.A."/>
            <person name="Otillar R.P."/>
            <person name="Pangilinan J."/>
            <person name="Peng Y."/>
            <person name="Rokas A."/>
            <person name="Rosa C.A."/>
            <person name="Scheuner C."/>
            <person name="Sibirny A.A."/>
            <person name="Slot J.C."/>
            <person name="Stielow J.B."/>
            <person name="Sun H."/>
            <person name="Kurtzman C.P."/>
            <person name="Blackwell M."/>
            <person name="Grigoriev I.V."/>
            <person name="Jeffries T.W."/>
        </authorList>
    </citation>
    <scope>NUCLEOTIDE SEQUENCE [LARGE SCALE GENOMIC DNA]</scope>
    <source>
        <strain evidence="24">NRRL Y-2460</strain>
    </source>
</reference>
<accession>A0A1E4TY49</accession>
<keyword evidence="9 22" id="KW-0812">Transmembrane</keyword>
<evidence type="ECO:0000256" key="14">
    <source>
        <dbReference type="ARBA" id="ARBA00022989"/>
    </source>
</evidence>
<keyword evidence="15" id="KW-0072">Autophagy</keyword>
<gene>
    <name evidence="23" type="ORF">PACTADRAFT_48470</name>
</gene>
<evidence type="ECO:0000256" key="13">
    <source>
        <dbReference type="ARBA" id="ARBA00022968"/>
    </source>
</evidence>
<dbReference type="GO" id="GO:0005774">
    <property type="term" value="C:vacuolar membrane"/>
    <property type="evidence" value="ECO:0007669"/>
    <property type="project" value="EnsemblFungi"/>
</dbReference>
<evidence type="ECO:0000256" key="9">
    <source>
        <dbReference type="ARBA" id="ARBA00022692"/>
    </source>
</evidence>
<protein>
    <recommendedName>
        <fullName evidence="7">Putative lipase ATG15</fullName>
        <ecNumber evidence="6">3.1.1.3</ecNumber>
    </recommendedName>
    <alternativeName>
        <fullName evidence="20">Autophagy-related protein 15</fullName>
    </alternativeName>
    <alternativeName>
        <fullName evidence="8">Putative lipase atg15</fullName>
    </alternativeName>
</protein>
<evidence type="ECO:0000256" key="21">
    <source>
        <dbReference type="SAM" id="MobiDB-lite"/>
    </source>
</evidence>
<organism evidence="23 24">
    <name type="scientific">Pachysolen tannophilus NRRL Y-2460</name>
    <dbReference type="NCBI Taxonomy" id="669874"/>
    <lineage>
        <taxon>Eukaryota</taxon>
        <taxon>Fungi</taxon>
        <taxon>Dikarya</taxon>
        <taxon>Ascomycota</taxon>
        <taxon>Saccharomycotina</taxon>
        <taxon>Pichiomycetes</taxon>
        <taxon>Pachysolenaceae</taxon>
        <taxon>Pachysolen</taxon>
    </lineage>
</organism>
<dbReference type="EC" id="3.1.1.3" evidence="6"/>
<dbReference type="GO" id="GO:0046461">
    <property type="term" value="P:neutral lipid catabolic process"/>
    <property type="evidence" value="ECO:0007669"/>
    <property type="project" value="EnsemblFungi"/>
</dbReference>
<feature type="transmembrane region" description="Helical" evidence="22">
    <location>
        <begin position="32"/>
        <end position="56"/>
    </location>
</feature>
<dbReference type="InterPro" id="IPR050805">
    <property type="entry name" value="ATG15_Lipase"/>
</dbReference>
<dbReference type="FunFam" id="3.40.50.1820:FF:000129">
    <property type="entry name" value="Autophagy related lipase Atg15, putative"/>
    <property type="match status" value="1"/>
</dbReference>
<evidence type="ECO:0000256" key="15">
    <source>
        <dbReference type="ARBA" id="ARBA00023006"/>
    </source>
</evidence>
<evidence type="ECO:0000256" key="3">
    <source>
        <dbReference type="ARBA" id="ARBA00004343"/>
    </source>
</evidence>
<dbReference type="GO" id="GO:0006624">
    <property type="term" value="P:vacuolar protein processing"/>
    <property type="evidence" value="ECO:0007669"/>
    <property type="project" value="EnsemblFungi"/>
</dbReference>
<dbReference type="GO" id="GO:0034496">
    <property type="term" value="P:multivesicular body membrane disassembly"/>
    <property type="evidence" value="ECO:0007669"/>
    <property type="project" value="EnsemblFungi"/>
</dbReference>
<keyword evidence="14 22" id="KW-1133">Transmembrane helix</keyword>
<keyword evidence="11" id="KW-0378">Hydrolase</keyword>
<dbReference type="SUPFAM" id="SSF53474">
    <property type="entry name" value="alpha/beta-Hydrolases"/>
    <property type="match status" value="1"/>
</dbReference>
<proteinExistence type="inferred from homology"/>
<evidence type="ECO:0000313" key="23">
    <source>
        <dbReference type="EMBL" id="ODV96641.1"/>
    </source>
</evidence>
<dbReference type="GO" id="GO:0004620">
    <property type="term" value="F:phospholipase activity"/>
    <property type="evidence" value="ECO:0007669"/>
    <property type="project" value="EnsemblFungi"/>
</dbReference>
<evidence type="ECO:0000256" key="16">
    <source>
        <dbReference type="ARBA" id="ARBA00023098"/>
    </source>
</evidence>
<evidence type="ECO:0000256" key="17">
    <source>
        <dbReference type="ARBA" id="ARBA00023136"/>
    </source>
</evidence>
<evidence type="ECO:0000256" key="11">
    <source>
        <dbReference type="ARBA" id="ARBA00022801"/>
    </source>
</evidence>
<dbReference type="GO" id="GO:0005783">
    <property type="term" value="C:endoplasmic reticulum"/>
    <property type="evidence" value="ECO:0007669"/>
    <property type="project" value="EnsemblFungi"/>
</dbReference>
<keyword evidence="13" id="KW-0735">Signal-anchor</keyword>
<name>A0A1E4TY49_PACTA</name>
<evidence type="ECO:0000256" key="8">
    <source>
        <dbReference type="ARBA" id="ARBA00019241"/>
    </source>
</evidence>
<dbReference type="GO" id="GO:0000425">
    <property type="term" value="P:pexophagy"/>
    <property type="evidence" value="ECO:0007669"/>
    <property type="project" value="EnsemblFungi"/>
</dbReference>
<evidence type="ECO:0000256" key="18">
    <source>
        <dbReference type="ARBA" id="ARBA00023180"/>
    </source>
</evidence>
<evidence type="ECO:0000313" key="24">
    <source>
        <dbReference type="Proteomes" id="UP000094236"/>
    </source>
</evidence>
<feature type="compositionally biased region" description="Basic and acidic residues" evidence="21">
    <location>
        <begin position="1"/>
        <end position="15"/>
    </location>
</feature>
<evidence type="ECO:0000256" key="12">
    <source>
        <dbReference type="ARBA" id="ARBA00022963"/>
    </source>
</evidence>
<evidence type="ECO:0000256" key="4">
    <source>
        <dbReference type="ARBA" id="ARBA00010701"/>
    </source>
</evidence>
<dbReference type="GO" id="GO:0005775">
    <property type="term" value="C:vacuolar lumen"/>
    <property type="evidence" value="ECO:0007669"/>
    <property type="project" value="EnsemblFungi"/>
</dbReference>
<dbReference type="GO" id="GO:0034727">
    <property type="term" value="P:piecemeal microautophagy of the nucleus"/>
    <property type="evidence" value="ECO:0007669"/>
    <property type="project" value="EnsemblFungi"/>
</dbReference>
<evidence type="ECO:0000256" key="2">
    <source>
        <dbReference type="ARBA" id="ARBA00004270"/>
    </source>
</evidence>
<keyword evidence="10" id="KW-0967">Endosome</keyword>
<dbReference type="EMBL" id="KV454012">
    <property type="protein sequence ID" value="ODV96641.1"/>
    <property type="molecule type" value="Genomic_DNA"/>
</dbReference>
<dbReference type="OrthoDB" id="58570at2759"/>
<keyword evidence="17 22" id="KW-0472">Membrane</keyword>
<evidence type="ECO:0000256" key="5">
    <source>
        <dbReference type="ARBA" id="ARBA00011137"/>
    </source>
</evidence>
<keyword evidence="12" id="KW-0442">Lipid degradation</keyword>
<dbReference type="GO" id="GO:0032585">
    <property type="term" value="C:multivesicular body membrane"/>
    <property type="evidence" value="ECO:0007669"/>
    <property type="project" value="UniProtKB-SubCell"/>
</dbReference>
<evidence type="ECO:0000256" key="1">
    <source>
        <dbReference type="ARBA" id="ARBA00001024"/>
    </source>
</evidence>
<comment type="function">
    <text evidence="19">Lipase which is essential for lysis of subvacuolar cytoplasm to vacuole targeted bodies and intravacuolar autophagic bodies. Involved in the lysis of intravacuolar multivesicular body (MVB) vesicles. The intravacuolar membrane disintegration by ATG15 is critical to life span extension.</text>
</comment>
<sequence length="547" mass="61958">MGDRLVDDEGHHQGCDQRLPSSNKNGKRKRWFYTYTIFQIIISVTVLSVIVNYYIFKNKISRKDLLPPLENNEDIENVQTEHGSGPTGWDSFQIRHIYHHGAGENYRIHRRLDITPSFIESQMNVKSLENIVGNWPQSFMQSDELPWTKKLNAKKIINQPVRRLKERDPDFIESYLDYALKAGSEEASKIHLDWSDDLISLPNITDKESVANLALMCSNAYVEIPGTGDWQDVGDTWNETEGIGWETDGIRGHVFVNDDNSTIIIAIKGTSAQYLNIDGSSDTVNNDKINDNLLFSCCCARVSYMWATVCDCYQSSYTCDQRCLEKEMNREDRYYKSALHIYKNVTNHYPNAKNIWLTGHSLGGALASLAGRTFGQPVVTFEAVPELLATRRLHLPVPPGLPSHFEHIWHFGHTADPIYMGVCNGASSTCSLAGYALETQCHSGKQCVYDVVSDYGWRVNMIHHRIHTVVDDVILAYNETAPCVIPPPCHDCFDWKYTAGDDKSQKTSTAPFTKTTTVATSTSTIPSGDHCIRRNWYGKCLEYDDQD</sequence>
<dbReference type="Pfam" id="PF26363">
    <property type="entry name" value="Phospholipase-like"/>
    <property type="match status" value="1"/>
</dbReference>
<dbReference type="InterPro" id="IPR029058">
    <property type="entry name" value="AB_hydrolase_fold"/>
</dbReference>
<evidence type="ECO:0000256" key="7">
    <source>
        <dbReference type="ARBA" id="ARBA00018542"/>
    </source>
</evidence>
<dbReference type="Gene3D" id="3.40.50.1820">
    <property type="entry name" value="alpha/beta hydrolase"/>
    <property type="match status" value="1"/>
</dbReference>
<comment type="similarity">
    <text evidence="4">Belongs to the AB hydrolase superfamily. Lipase family.</text>
</comment>
<comment type="catalytic activity">
    <reaction evidence="1">
        <text>a triacylglycerol + H2O = a diacylglycerol + a fatty acid + H(+)</text>
        <dbReference type="Rhea" id="RHEA:12044"/>
        <dbReference type="ChEBI" id="CHEBI:15377"/>
        <dbReference type="ChEBI" id="CHEBI:15378"/>
        <dbReference type="ChEBI" id="CHEBI:17855"/>
        <dbReference type="ChEBI" id="CHEBI:18035"/>
        <dbReference type="ChEBI" id="CHEBI:28868"/>
        <dbReference type="EC" id="3.1.1.3"/>
    </reaction>
</comment>
<evidence type="ECO:0000256" key="10">
    <source>
        <dbReference type="ARBA" id="ARBA00022753"/>
    </source>
</evidence>